<dbReference type="Pfam" id="PF02120">
    <property type="entry name" value="Flg_hook"/>
    <property type="match status" value="1"/>
</dbReference>
<evidence type="ECO:0000259" key="2">
    <source>
        <dbReference type="Pfam" id="PF02120"/>
    </source>
</evidence>
<sequence length="453" mass="47030">MPAPFPSDLLNLADAGRSTSRGRAQAISTENGRGFASALNGAKALPTDRQSTEDNLVANASPMATSTRLTLPLVSDKAPGEWPSTTPDSMREIAMSSPELTQATADAEPMAPLTSQADAPPSEIDLVPGTAPDALTRAAETAADLAQASKEAAGQPVETQSDGTAPDIMTARTDEDEGAAKPKAEMTPAAMASVMPARPEKANGKTRAEPPAGVNARAAGVTDMAKTPQIGTADTAQRERISKLAAPIRSERSVPSFAEAAIDTAMTGSSSSSQAAPAPFQSLIQTAAAPSAPSVNLAAGALASPAQAAMSATLVAAPEEITDIVTTRLGAGDRPEKIAIQLDPPELGRVSIEFKFDGQGLQHVVVTGETPEAMTKLRQMHAQLVQSLEQNGLSASNMSFSQDTPQRHAQWQDRVGNGFTGAIERENQTDVQHIVNYRGRTNMIATSGINLKL</sequence>
<name>A0ABQ1JRP0_9PROT</name>
<comment type="caution">
    <text evidence="3">The sequence shown here is derived from an EMBL/GenBank/DDBJ whole genome shotgun (WGS) entry which is preliminary data.</text>
</comment>
<dbReference type="InterPro" id="IPR038610">
    <property type="entry name" value="FliK-like_C_sf"/>
</dbReference>
<feature type="region of interest" description="Disordered" evidence="1">
    <location>
        <begin position="1"/>
        <end position="32"/>
    </location>
</feature>
<dbReference type="Proteomes" id="UP000628854">
    <property type="component" value="Unassembled WGS sequence"/>
</dbReference>
<dbReference type="CDD" id="cd17470">
    <property type="entry name" value="T3SS_Flik_C"/>
    <property type="match status" value="1"/>
</dbReference>
<feature type="region of interest" description="Disordered" evidence="1">
    <location>
        <begin position="68"/>
        <end position="90"/>
    </location>
</feature>
<feature type="domain" description="Flagellar hook-length control protein-like C-terminal" evidence="2">
    <location>
        <begin position="332"/>
        <end position="407"/>
    </location>
</feature>
<keyword evidence="4" id="KW-1185">Reference proteome</keyword>
<dbReference type="EMBL" id="BMKF01000002">
    <property type="protein sequence ID" value="GGB75858.1"/>
    <property type="molecule type" value="Genomic_DNA"/>
</dbReference>
<dbReference type="InterPro" id="IPR021136">
    <property type="entry name" value="Flagellar_hook_control-like_C"/>
</dbReference>
<feature type="compositionally biased region" description="Polar residues" evidence="1">
    <location>
        <begin position="17"/>
        <end position="31"/>
    </location>
</feature>
<evidence type="ECO:0000256" key="1">
    <source>
        <dbReference type="SAM" id="MobiDB-lite"/>
    </source>
</evidence>
<evidence type="ECO:0000313" key="3">
    <source>
        <dbReference type="EMBL" id="GGB75858.1"/>
    </source>
</evidence>
<evidence type="ECO:0000313" key="4">
    <source>
        <dbReference type="Proteomes" id="UP000628854"/>
    </source>
</evidence>
<protein>
    <recommendedName>
        <fullName evidence="2">Flagellar hook-length control protein-like C-terminal domain-containing protein</fullName>
    </recommendedName>
</protein>
<dbReference type="Gene3D" id="3.30.750.140">
    <property type="match status" value="1"/>
</dbReference>
<accession>A0ABQ1JRP0</accession>
<organism evidence="3 4">
    <name type="scientific">Henriciella pelagia</name>
    <dbReference type="NCBI Taxonomy" id="1977912"/>
    <lineage>
        <taxon>Bacteria</taxon>
        <taxon>Pseudomonadati</taxon>
        <taxon>Pseudomonadota</taxon>
        <taxon>Alphaproteobacteria</taxon>
        <taxon>Hyphomonadales</taxon>
        <taxon>Hyphomonadaceae</taxon>
        <taxon>Henriciella</taxon>
    </lineage>
</organism>
<feature type="region of interest" description="Disordered" evidence="1">
    <location>
        <begin position="140"/>
        <end position="214"/>
    </location>
</feature>
<dbReference type="RefSeq" id="WP_084391729.1">
    <property type="nucleotide sequence ID" value="NZ_BMKF01000002.1"/>
</dbReference>
<proteinExistence type="predicted"/>
<reference evidence="4" key="1">
    <citation type="journal article" date="2019" name="Int. J. Syst. Evol. Microbiol.">
        <title>The Global Catalogue of Microorganisms (GCM) 10K type strain sequencing project: providing services to taxonomists for standard genome sequencing and annotation.</title>
        <authorList>
            <consortium name="The Broad Institute Genomics Platform"/>
            <consortium name="The Broad Institute Genome Sequencing Center for Infectious Disease"/>
            <person name="Wu L."/>
            <person name="Ma J."/>
        </authorList>
    </citation>
    <scope>NUCLEOTIDE SEQUENCE [LARGE SCALE GENOMIC DNA]</scope>
    <source>
        <strain evidence="4">CGMCC 1.15928</strain>
    </source>
</reference>
<gene>
    <name evidence="3" type="ORF">GCM10011503_25740</name>
</gene>
<feature type="compositionally biased region" description="Basic and acidic residues" evidence="1">
    <location>
        <begin position="198"/>
        <end position="208"/>
    </location>
</feature>